<name>A0A5N0TLE9_9MICO</name>
<dbReference type="PANTHER" id="PTHR43047:SF72">
    <property type="entry name" value="OSMOSENSING HISTIDINE PROTEIN KINASE SLN1"/>
    <property type="match status" value="1"/>
</dbReference>
<dbReference type="SMART" id="SM00388">
    <property type="entry name" value="HisKA"/>
    <property type="match status" value="1"/>
</dbReference>
<dbReference type="RefSeq" id="WP_150891686.1">
    <property type="nucleotide sequence ID" value="NZ_VYUY01000003.1"/>
</dbReference>
<evidence type="ECO:0000313" key="11">
    <source>
        <dbReference type="Proteomes" id="UP000326838"/>
    </source>
</evidence>
<evidence type="ECO:0000256" key="8">
    <source>
        <dbReference type="SAM" id="Phobius"/>
    </source>
</evidence>
<feature type="transmembrane region" description="Helical" evidence="8">
    <location>
        <begin position="67"/>
        <end position="86"/>
    </location>
</feature>
<accession>A0A5N0TLE9</accession>
<keyword evidence="5" id="KW-0808">Transferase</keyword>
<dbReference type="InterPro" id="IPR005467">
    <property type="entry name" value="His_kinase_dom"/>
</dbReference>
<dbReference type="EMBL" id="VYUY01000003">
    <property type="protein sequence ID" value="KAA9135832.1"/>
    <property type="molecule type" value="Genomic_DNA"/>
</dbReference>
<evidence type="ECO:0000256" key="6">
    <source>
        <dbReference type="ARBA" id="ARBA00022777"/>
    </source>
</evidence>
<comment type="subcellular location">
    <subcellularLocation>
        <location evidence="2">Cell membrane</location>
    </subcellularLocation>
</comment>
<evidence type="ECO:0000256" key="1">
    <source>
        <dbReference type="ARBA" id="ARBA00000085"/>
    </source>
</evidence>
<dbReference type="InterPro" id="IPR003661">
    <property type="entry name" value="HisK_dim/P_dom"/>
</dbReference>
<evidence type="ECO:0000313" key="10">
    <source>
        <dbReference type="EMBL" id="KAA9135832.1"/>
    </source>
</evidence>
<feature type="transmembrane region" description="Helical" evidence="8">
    <location>
        <begin position="40"/>
        <end position="60"/>
    </location>
</feature>
<protein>
    <recommendedName>
        <fullName evidence="3">histidine kinase</fullName>
        <ecNumber evidence="3">2.7.13.3</ecNumber>
    </recommendedName>
</protein>
<sequence>MHIRGDGAGDPPARVRDALRRTFAAVGDARTGAARARTAVLNQLLLCVIVLFVAALALWGTGAIHRSLFLSGVLLIFAGGAVALLVPWARIAQGWVLLLPLLDIVAIALMRRSEPNGGLGLLWAFPAIWLALLGIFGYVLQLVVITGVYWTLVALEPVRGWEYTTFLLPIVTVAIATATFVGSRRHAAQQELLDRQAGMLSDALQRAQRQEELIIEVLDAVDFGVLRVAPDGSVTMVNEAIGRFQQSIPGFGVRERALANAYQADGTTPLPEQDRPLLRAIRGEVFDNQIVWFGHPDERRAAITMTVRRMRDAFGVDNGAVLIARDVTAELTALRARDRLVASVSHELRTPLTSVLGYIDLAMDNLDDPDAARRNLEVAGRNSERLLEIVADILAASSSSRLSADMTISPEPLDAADIVRASAEAWRPRAAERAVSILTADVTPAPVFADPLRLRQVVDNLVSNAVKYNRDGGEIALACSTDEQTTRISVRDTGSGMALEDQRRLFERYYRVRTDIEGTGLGLSISRDIARAHGGDITVHSERGVGSTFVVVLPATAGAVVERPPTVPDAVGGQ</sequence>
<keyword evidence="8" id="KW-1133">Transmembrane helix</keyword>
<evidence type="ECO:0000256" key="4">
    <source>
        <dbReference type="ARBA" id="ARBA00022553"/>
    </source>
</evidence>
<evidence type="ECO:0000256" key="5">
    <source>
        <dbReference type="ARBA" id="ARBA00022679"/>
    </source>
</evidence>
<comment type="caution">
    <text evidence="10">The sequence shown here is derived from an EMBL/GenBank/DDBJ whole genome shotgun (WGS) entry which is preliminary data.</text>
</comment>
<evidence type="ECO:0000256" key="7">
    <source>
        <dbReference type="ARBA" id="ARBA00023012"/>
    </source>
</evidence>
<dbReference type="Proteomes" id="UP000326838">
    <property type="component" value="Unassembled WGS sequence"/>
</dbReference>
<dbReference type="CDD" id="cd00082">
    <property type="entry name" value="HisKA"/>
    <property type="match status" value="1"/>
</dbReference>
<dbReference type="Gene3D" id="3.30.450.20">
    <property type="entry name" value="PAS domain"/>
    <property type="match status" value="1"/>
</dbReference>
<evidence type="ECO:0000256" key="2">
    <source>
        <dbReference type="ARBA" id="ARBA00004236"/>
    </source>
</evidence>
<keyword evidence="8" id="KW-0472">Membrane</keyword>
<keyword evidence="11" id="KW-1185">Reference proteome</keyword>
<feature type="transmembrane region" description="Helical" evidence="8">
    <location>
        <begin position="122"/>
        <end position="151"/>
    </location>
</feature>
<feature type="transmembrane region" description="Helical" evidence="8">
    <location>
        <begin position="163"/>
        <end position="182"/>
    </location>
</feature>
<dbReference type="GO" id="GO:0009927">
    <property type="term" value="F:histidine phosphotransfer kinase activity"/>
    <property type="evidence" value="ECO:0007669"/>
    <property type="project" value="TreeGrafter"/>
</dbReference>
<organism evidence="10 11">
    <name type="scientific">Microbacterium caowuchunii</name>
    <dbReference type="NCBI Taxonomy" id="2614638"/>
    <lineage>
        <taxon>Bacteria</taxon>
        <taxon>Bacillati</taxon>
        <taxon>Actinomycetota</taxon>
        <taxon>Actinomycetes</taxon>
        <taxon>Micrococcales</taxon>
        <taxon>Microbacteriaceae</taxon>
        <taxon>Microbacterium</taxon>
    </lineage>
</organism>
<keyword evidence="7" id="KW-0902">Two-component regulatory system</keyword>
<dbReference type="InterPro" id="IPR036097">
    <property type="entry name" value="HisK_dim/P_sf"/>
</dbReference>
<dbReference type="PROSITE" id="PS50109">
    <property type="entry name" value="HIS_KIN"/>
    <property type="match status" value="1"/>
</dbReference>
<dbReference type="AlphaFoldDB" id="A0A5N0TLE9"/>
<dbReference type="InterPro" id="IPR003594">
    <property type="entry name" value="HATPase_dom"/>
</dbReference>
<evidence type="ECO:0000259" key="9">
    <source>
        <dbReference type="PROSITE" id="PS50109"/>
    </source>
</evidence>
<dbReference type="InterPro" id="IPR035965">
    <property type="entry name" value="PAS-like_dom_sf"/>
</dbReference>
<dbReference type="SMART" id="SM00387">
    <property type="entry name" value="HATPase_c"/>
    <property type="match status" value="1"/>
</dbReference>
<comment type="catalytic activity">
    <reaction evidence="1">
        <text>ATP + protein L-histidine = ADP + protein N-phospho-L-histidine.</text>
        <dbReference type="EC" id="2.7.13.3"/>
    </reaction>
</comment>
<dbReference type="EC" id="2.7.13.3" evidence="3"/>
<dbReference type="PANTHER" id="PTHR43047">
    <property type="entry name" value="TWO-COMPONENT HISTIDINE PROTEIN KINASE"/>
    <property type="match status" value="1"/>
</dbReference>
<dbReference type="GO" id="GO:0005886">
    <property type="term" value="C:plasma membrane"/>
    <property type="evidence" value="ECO:0007669"/>
    <property type="project" value="UniProtKB-SubCell"/>
</dbReference>
<dbReference type="CDD" id="cd00075">
    <property type="entry name" value="HATPase"/>
    <property type="match status" value="1"/>
</dbReference>
<gene>
    <name evidence="10" type="ORF">F6B40_01195</name>
</gene>
<keyword evidence="6 10" id="KW-0418">Kinase</keyword>
<evidence type="ECO:0000256" key="3">
    <source>
        <dbReference type="ARBA" id="ARBA00012438"/>
    </source>
</evidence>
<dbReference type="PRINTS" id="PR00344">
    <property type="entry name" value="BCTRLSENSOR"/>
</dbReference>
<dbReference type="SUPFAM" id="SSF47384">
    <property type="entry name" value="Homodimeric domain of signal transducing histidine kinase"/>
    <property type="match status" value="1"/>
</dbReference>
<dbReference type="Pfam" id="PF00512">
    <property type="entry name" value="HisKA"/>
    <property type="match status" value="1"/>
</dbReference>
<dbReference type="FunFam" id="3.30.565.10:FF:000006">
    <property type="entry name" value="Sensor histidine kinase WalK"/>
    <property type="match status" value="1"/>
</dbReference>
<feature type="transmembrane region" description="Helical" evidence="8">
    <location>
        <begin position="92"/>
        <end position="110"/>
    </location>
</feature>
<reference evidence="11" key="1">
    <citation type="submission" date="2019-09" db="EMBL/GenBank/DDBJ databases">
        <title>Mumia zhuanghuii sp. nov. isolated from the intestinal contents of plateau pika (Ochotona curzoniae) in the Qinghai-Tibet plateau of China.</title>
        <authorList>
            <person name="Tian Z."/>
        </authorList>
    </citation>
    <scope>NUCLEOTIDE SEQUENCE [LARGE SCALE GENOMIC DNA]</scope>
    <source>
        <strain evidence="11">L-033</strain>
    </source>
</reference>
<dbReference type="SUPFAM" id="SSF55874">
    <property type="entry name" value="ATPase domain of HSP90 chaperone/DNA topoisomerase II/histidine kinase"/>
    <property type="match status" value="1"/>
</dbReference>
<keyword evidence="4" id="KW-0597">Phosphoprotein</keyword>
<dbReference type="Gene3D" id="1.10.287.130">
    <property type="match status" value="1"/>
</dbReference>
<dbReference type="InterPro" id="IPR004358">
    <property type="entry name" value="Sig_transdc_His_kin-like_C"/>
</dbReference>
<dbReference type="InterPro" id="IPR036890">
    <property type="entry name" value="HATPase_C_sf"/>
</dbReference>
<dbReference type="GO" id="GO:0000155">
    <property type="term" value="F:phosphorelay sensor kinase activity"/>
    <property type="evidence" value="ECO:0007669"/>
    <property type="project" value="InterPro"/>
</dbReference>
<keyword evidence="8" id="KW-0812">Transmembrane</keyword>
<dbReference type="SUPFAM" id="SSF55785">
    <property type="entry name" value="PYP-like sensor domain (PAS domain)"/>
    <property type="match status" value="1"/>
</dbReference>
<proteinExistence type="predicted"/>
<dbReference type="Pfam" id="PF02518">
    <property type="entry name" value="HATPase_c"/>
    <property type="match status" value="1"/>
</dbReference>
<feature type="domain" description="Histidine kinase" evidence="9">
    <location>
        <begin position="343"/>
        <end position="557"/>
    </location>
</feature>
<dbReference type="Gene3D" id="3.30.565.10">
    <property type="entry name" value="Histidine kinase-like ATPase, C-terminal domain"/>
    <property type="match status" value="1"/>
</dbReference>